<evidence type="ECO:0000256" key="9">
    <source>
        <dbReference type="PIRSR" id="PIRSR037938-1"/>
    </source>
</evidence>
<evidence type="ECO:0000256" key="3">
    <source>
        <dbReference type="ARBA" id="ARBA00022723"/>
    </source>
</evidence>
<evidence type="ECO:0000256" key="8">
    <source>
        <dbReference type="PIRNR" id="PIRNR037938"/>
    </source>
</evidence>
<dbReference type="SUPFAM" id="SSF52467">
    <property type="entry name" value="DHS-like NAD/FAD-binding domain"/>
    <property type="match status" value="1"/>
</dbReference>
<dbReference type="InterPro" id="IPR029035">
    <property type="entry name" value="DHS-like_NAD/FAD-binding_dom"/>
</dbReference>
<keyword evidence="5 8" id="KW-0520">NAD</keyword>
<evidence type="ECO:0000313" key="14">
    <source>
        <dbReference type="EMBL" id="KAK9886700.1"/>
    </source>
</evidence>
<dbReference type="GO" id="GO:0017136">
    <property type="term" value="F:histone deacetylase activity, NAD-dependent"/>
    <property type="evidence" value="ECO:0007669"/>
    <property type="project" value="InterPro"/>
</dbReference>
<protein>
    <recommendedName>
        <fullName evidence="8">NAD-dependent protein deacetylase</fullName>
        <ecNumber evidence="8">2.3.1.286</ecNumber>
    </recommendedName>
</protein>
<dbReference type="PIRSF" id="PIRSF037938">
    <property type="entry name" value="SIR2_euk"/>
    <property type="match status" value="1"/>
</dbReference>
<feature type="binding site" evidence="10">
    <location>
        <position position="328"/>
    </location>
    <ligand>
        <name>NAD(+)</name>
        <dbReference type="ChEBI" id="CHEBI:57540"/>
    </ligand>
</feature>
<evidence type="ECO:0000256" key="12">
    <source>
        <dbReference type="PROSITE-ProRule" id="PRU00236"/>
    </source>
</evidence>
<dbReference type="Proteomes" id="UP001431783">
    <property type="component" value="Unassembled WGS sequence"/>
</dbReference>
<comment type="catalytic activity">
    <reaction evidence="7">
        <text>N(6)-tetradecanoyl-L-lysyl-[protein] + NAD(+) + H2O = 2''-O-tetradecanoyl-ADP-D-ribose + nicotinamide + L-lysyl-[protein]</text>
        <dbReference type="Rhea" id="RHEA:70567"/>
        <dbReference type="Rhea" id="RHEA-COMP:9752"/>
        <dbReference type="Rhea" id="RHEA-COMP:15437"/>
        <dbReference type="ChEBI" id="CHEBI:15377"/>
        <dbReference type="ChEBI" id="CHEBI:17154"/>
        <dbReference type="ChEBI" id="CHEBI:29969"/>
        <dbReference type="ChEBI" id="CHEBI:57540"/>
        <dbReference type="ChEBI" id="CHEBI:141129"/>
        <dbReference type="ChEBI" id="CHEBI:189674"/>
    </reaction>
    <physiologicalReaction direction="left-to-right" evidence="7">
        <dbReference type="Rhea" id="RHEA:70568"/>
    </physiologicalReaction>
</comment>
<dbReference type="EMBL" id="JARQZJ010000101">
    <property type="protein sequence ID" value="KAK9886700.1"/>
    <property type="molecule type" value="Genomic_DNA"/>
</dbReference>
<dbReference type="PANTHER" id="PTHR11085:SF6">
    <property type="entry name" value="NAD-DEPENDENT PROTEIN DEACETYLASE SIRTUIN-2"/>
    <property type="match status" value="1"/>
</dbReference>
<dbReference type="Gene3D" id="3.30.1600.10">
    <property type="entry name" value="SIR2/SIRT2 'Small Domain"/>
    <property type="match status" value="1"/>
</dbReference>
<keyword evidence="15" id="KW-1185">Reference proteome</keyword>
<sequence>MSAREDIEHQSLDEIRDEASSSFFTVQENSLSGSIESTIVSLRHFFLGRNGLNDDEEEEESQTEVLEEQTLDAIVRYIEKNKCKNIITMAGAGISTSAGIPDFRSPGSGLYHNLQKYNLPHPTAVFELDFFHQNPRPFFELAKELYPGKFKPTPCHYFIKMINDKGLLLRHYTQNIDTLERVAGIPGDKIVEAHGTFHTGHCLKCQKEYALEWMKEIIFRDEVPQCETCGGVVKPDIVFFGENLPNRFHRLLYSDFPKCDLLIIMGSSLAVQPFASLVDRVPTDCPRLLINREKAGHKTGLMALMGLKGGLDFDNTKKKRDVLWLGDCDDGCQLLADKLGWGAELKDLITKEYRKIDNGDHNEPEDETLHEFSNVITSRI</sequence>
<dbReference type="InterPro" id="IPR003000">
    <property type="entry name" value="Sirtuin"/>
</dbReference>
<keyword evidence="4 8" id="KW-0862">Zinc</keyword>
<feature type="binding site" evidence="11 12">
    <location>
        <position position="205"/>
    </location>
    <ligand>
        <name>Zn(2+)</name>
        <dbReference type="ChEBI" id="CHEBI:29105"/>
    </ligand>
</feature>
<name>A0AAW1V3A6_9CUCU</name>
<reference evidence="14 15" key="1">
    <citation type="submission" date="2023-03" db="EMBL/GenBank/DDBJ databases">
        <title>Genome insight into feeding habits of ladybird beetles.</title>
        <authorList>
            <person name="Li H.-S."/>
            <person name="Huang Y.-H."/>
            <person name="Pang H."/>
        </authorList>
    </citation>
    <scope>NUCLEOTIDE SEQUENCE [LARGE SCALE GENOMIC DNA]</scope>
    <source>
        <strain evidence="14">SYSU_2023b</strain>
        <tissue evidence="14">Whole body</tissue>
    </source>
</reference>
<keyword evidence="3 8" id="KW-0479">Metal-binding</keyword>
<dbReference type="AlphaFoldDB" id="A0AAW1V3A6"/>
<proteinExistence type="inferred from homology"/>
<dbReference type="GO" id="GO:0008270">
    <property type="term" value="F:zinc ion binding"/>
    <property type="evidence" value="ECO:0007669"/>
    <property type="project" value="UniProtKB-UniRule"/>
</dbReference>
<comment type="caution">
    <text evidence="14">The sequence shown here is derived from an EMBL/GenBank/DDBJ whole genome shotgun (WGS) entry which is preliminary data.</text>
</comment>
<dbReference type="InterPro" id="IPR026591">
    <property type="entry name" value="Sirtuin_cat_small_dom_sf"/>
</dbReference>
<feature type="binding site" evidence="10">
    <location>
        <begin position="291"/>
        <end position="293"/>
    </location>
    <ligand>
        <name>NAD(+)</name>
        <dbReference type="ChEBI" id="CHEBI:57540"/>
    </ligand>
</feature>
<comment type="cofactor">
    <cofactor evidence="11">
        <name>Zn(2+)</name>
        <dbReference type="ChEBI" id="CHEBI:29105"/>
    </cofactor>
    <text evidence="11">Binds 1 zinc ion per subunit.</text>
</comment>
<evidence type="ECO:0000256" key="2">
    <source>
        <dbReference type="ARBA" id="ARBA00022679"/>
    </source>
</evidence>
<comment type="catalytic activity">
    <reaction evidence="6">
        <text>N(6)-hexadecanoyl-L-lysyl-[protein] + NAD(+) + H2O = 2''-O-hexadecanoyl-ADP-D-ribose + nicotinamide + L-lysyl-[protein]</text>
        <dbReference type="Rhea" id="RHEA:70563"/>
        <dbReference type="Rhea" id="RHEA-COMP:9752"/>
        <dbReference type="Rhea" id="RHEA-COMP:14175"/>
        <dbReference type="ChEBI" id="CHEBI:15377"/>
        <dbReference type="ChEBI" id="CHEBI:17154"/>
        <dbReference type="ChEBI" id="CHEBI:29969"/>
        <dbReference type="ChEBI" id="CHEBI:57540"/>
        <dbReference type="ChEBI" id="CHEBI:138936"/>
        <dbReference type="ChEBI" id="CHEBI:189673"/>
    </reaction>
    <physiologicalReaction direction="left-to-right" evidence="6">
        <dbReference type="Rhea" id="RHEA:70564"/>
    </physiologicalReaction>
</comment>
<evidence type="ECO:0000259" key="13">
    <source>
        <dbReference type="PROSITE" id="PS50305"/>
    </source>
</evidence>
<feature type="binding site" evidence="10">
    <location>
        <begin position="92"/>
        <end position="96"/>
    </location>
    <ligand>
        <name>NAD(+)</name>
        <dbReference type="ChEBI" id="CHEBI:57540"/>
    </ligand>
</feature>
<dbReference type="GO" id="GO:0070403">
    <property type="term" value="F:NAD+ binding"/>
    <property type="evidence" value="ECO:0007669"/>
    <property type="project" value="UniProtKB-UniRule"/>
</dbReference>
<dbReference type="Pfam" id="PF02146">
    <property type="entry name" value="SIR2"/>
    <property type="match status" value="1"/>
</dbReference>
<gene>
    <name evidence="14" type="ORF">WA026_017617</name>
</gene>
<evidence type="ECO:0000256" key="10">
    <source>
        <dbReference type="PIRSR" id="PIRSR037938-2"/>
    </source>
</evidence>
<evidence type="ECO:0000256" key="1">
    <source>
        <dbReference type="ARBA" id="ARBA00006924"/>
    </source>
</evidence>
<dbReference type="CDD" id="cd01408">
    <property type="entry name" value="SIRT1"/>
    <property type="match status" value="1"/>
</dbReference>
<evidence type="ECO:0000256" key="11">
    <source>
        <dbReference type="PIRSR" id="PIRSR037938-3"/>
    </source>
</evidence>
<comment type="catalytic activity">
    <reaction evidence="8">
        <text>N(6)-acetyl-L-lysyl-[protein] + NAD(+) + H2O = 2''-O-acetyl-ADP-D-ribose + nicotinamide + L-lysyl-[protein]</text>
        <dbReference type="Rhea" id="RHEA:43636"/>
        <dbReference type="Rhea" id="RHEA-COMP:9752"/>
        <dbReference type="Rhea" id="RHEA-COMP:10731"/>
        <dbReference type="ChEBI" id="CHEBI:15377"/>
        <dbReference type="ChEBI" id="CHEBI:17154"/>
        <dbReference type="ChEBI" id="CHEBI:29969"/>
        <dbReference type="ChEBI" id="CHEBI:57540"/>
        <dbReference type="ChEBI" id="CHEBI:61930"/>
        <dbReference type="ChEBI" id="CHEBI:83767"/>
        <dbReference type="EC" id="2.3.1.286"/>
    </reaction>
</comment>
<evidence type="ECO:0000256" key="4">
    <source>
        <dbReference type="ARBA" id="ARBA00022833"/>
    </source>
</evidence>
<feature type="binding site" evidence="10">
    <location>
        <begin position="102"/>
        <end position="104"/>
    </location>
    <ligand>
        <name>NAD(+)</name>
        <dbReference type="ChEBI" id="CHEBI:57540"/>
    </ligand>
</feature>
<dbReference type="PANTHER" id="PTHR11085">
    <property type="entry name" value="NAD-DEPENDENT PROTEIN DEACYLASE SIRTUIN-5, MITOCHONDRIAL-RELATED"/>
    <property type="match status" value="1"/>
</dbReference>
<evidence type="ECO:0000313" key="15">
    <source>
        <dbReference type="Proteomes" id="UP001431783"/>
    </source>
</evidence>
<dbReference type="InterPro" id="IPR026590">
    <property type="entry name" value="Ssirtuin_cat_dom"/>
</dbReference>
<evidence type="ECO:0000256" key="6">
    <source>
        <dbReference type="ARBA" id="ARBA00048378"/>
    </source>
</evidence>
<evidence type="ECO:0000256" key="7">
    <source>
        <dbReference type="ARBA" id="ARBA00048905"/>
    </source>
</evidence>
<dbReference type="InterPro" id="IPR050134">
    <property type="entry name" value="NAD-dep_sirtuin_deacylases"/>
</dbReference>
<feature type="binding site" evidence="11 12">
    <location>
        <position position="226"/>
    </location>
    <ligand>
        <name>Zn(2+)</name>
        <dbReference type="ChEBI" id="CHEBI:29105"/>
    </ligand>
</feature>
<accession>A0AAW1V3A6</accession>
<dbReference type="EC" id="2.3.1.286" evidence="8"/>
<dbReference type="PROSITE" id="PS50305">
    <property type="entry name" value="SIRTUIN"/>
    <property type="match status" value="1"/>
</dbReference>
<dbReference type="Gene3D" id="3.40.50.1220">
    <property type="entry name" value="TPP-binding domain"/>
    <property type="match status" value="1"/>
</dbReference>
<feature type="binding site" evidence="11 12">
    <location>
        <position position="229"/>
    </location>
    <ligand>
        <name>Zn(2+)</name>
        <dbReference type="ChEBI" id="CHEBI:29105"/>
    </ligand>
</feature>
<feature type="active site" description="Proton acceptor" evidence="9 12">
    <location>
        <position position="194"/>
    </location>
</feature>
<keyword evidence="2 8" id="KW-0808">Transferase</keyword>
<feature type="binding site" evidence="10">
    <location>
        <begin position="174"/>
        <end position="177"/>
    </location>
    <ligand>
        <name>NAD(+)</name>
        <dbReference type="ChEBI" id="CHEBI:57540"/>
    </ligand>
</feature>
<comment type="similarity">
    <text evidence="1 8">Belongs to the sirtuin family. Class I subfamily.</text>
</comment>
<organism evidence="14 15">
    <name type="scientific">Henosepilachna vigintioctopunctata</name>
    <dbReference type="NCBI Taxonomy" id="420089"/>
    <lineage>
        <taxon>Eukaryota</taxon>
        <taxon>Metazoa</taxon>
        <taxon>Ecdysozoa</taxon>
        <taxon>Arthropoda</taxon>
        <taxon>Hexapoda</taxon>
        <taxon>Insecta</taxon>
        <taxon>Pterygota</taxon>
        <taxon>Neoptera</taxon>
        <taxon>Endopterygota</taxon>
        <taxon>Coleoptera</taxon>
        <taxon>Polyphaga</taxon>
        <taxon>Cucujiformia</taxon>
        <taxon>Coccinelloidea</taxon>
        <taxon>Coccinellidae</taxon>
        <taxon>Epilachninae</taxon>
        <taxon>Epilachnini</taxon>
        <taxon>Henosepilachna</taxon>
    </lineage>
</organism>
<dbReference type="GO" id="GO:0005634">
    <property type="term" value="C:nucleus"/>
    <property type="evidence" value="ECO:0007669"/>
    <property type="project" value="TreeGrafter"/>
</dbReference>
<dbReference type="InterPro" id="IPR017328">
    <property type="entry name" value="Sirtuin_class_I"/>
</dbReference>
<feature type="binding site" evidence="11 12">
    <location>
        <position position="202"/>
    </location>
    <ligand>
        <name>Zn(2+)</name>
        <dbReference type="ChEBI" id="CHEBI:29105"/>
    </ligand>
</feature>
<evidence type="ECO:0000256" key="5">
    <source>
        <dbReference type="ARBA" id="ARBA00023027"/>
    </source>
</evidence>
<feature type="domain" description="Deacetylase sirtuin-type" evidence="13">
    <location>
        <begin position="64"/>
        <end position="342"/>
    </location>
</feature>